<comment type="cofactor">
    <cofactor evidence="1">
        <name>pyridoxal 5'-phosphate</name>
        <dbReference type="ChEBI" id="CHEBI:597326"/>
    </cofactor>
</comment>
<sequence>MTPQPQARCWADIDLATLERNLRRIKAGLPAEHQYVAVVKADAYGHGIQPVVSRLMQCGAAIFAVANVGEGAEIREIGSGWPIIVLSPVLPGEEESLLDYNLIATLSTLEEAERFNRFSRRADTILPVHIKIDTGMGRAGVWHETASELLNAAGAMDALRIEGLYTHFADAPQDAEFTEMQRRLFLESTAGFRERHDGKPLLIHADSSSSLASLGG</sequence>
<evidence type="ECO:0000259" key="4">
    <source>
        <dbReference type="Pfam" id="PF01168"/>
    </source>
</evidence>
<feature type="domain" description="Alanine racemase N-terminal" evidence="4">
    <location>
        <begin position="13"/>
        <end position="211"/>
    </location>
</feature>
<dbReference type="GO" id="GO:0005829">
    <property type="term" value="C:cytosol"/>
    <property type="evidence" value="ECO:0007669"/>
    <property type="project" value="TreeGrafter"/>
</dbReference>
<dbReference type="InterPro" id="IPR000821">
    <property type="entry name" value="Ala_racemase"/>
</dbReference>
<name>A0A383BYI9_9ZZZZ</name>
<dbReference type="InterPro" id="IPR020622">
    <property type="entry name" value="Ala_racemase_pyridoxalP-BS"/>
</dbReference>
<evidence type="ECO:0000256" key="1">
    <source>
        <dbReference type="ARBA" id="ARBA00001933"/>
    </source>
</evidence>
<dbReference type="GO" id="GO:0030170">
    <property type="term" value="F:pyridoxal phosphate binding"/>
    <property type="evidence" value="ECO:0007669"/>
    <property type="project" value="TreeGrafter"/>
</dbReference>
<dbReference type="Pfam" id="PF01168">
    <property type="entry name" value="Ala_racemase_N"/>
    <property type="match status" value="1"/>
</dbReference>
<evidence type="ECO:0000313" key="5">
    <source>
        <dbReference type="EMBL" id="SVE24448.1"/>
    </source>
</evidence>
<protein>
    <recommendedName>
        <fullName evidence="4">Alanine racemase N-terminal domain-containing protein</fullName>
    </recommendedName>
</protein>
<dbReference type="PRINTS" id="PR00992">
    <property type="entry name" value="ALARACEMASE"/>
</dbReference>
<dbReference type="InterPro" id="IPR029066">
    <property type="entry name" value="PLP-binding_barrel"/>
</dbReference>
<proteinExistence type="predicted"/>
<reference evidence="5" key="1">
    <citation type="submission" date="2018-05" db="EMBL/GenBank/DDBJ databases">
        <authorList>
            <person name="Lanie J.A."/>
            <person name="Ng W.-L."/>
            <person name="Kazmierczak K.M."/>
            <person name="Andrzejewski T.M."/>
            <person name="Davidsen T.M."/>
            <person name="Wayne K.J."/>
            <person name="Tettelin H."/>
            <person name="Glass J.I."/>
            <person name="Rusch D."/>
            <person name="Podicherti R."/>
            <person name="Tsui H.-C.T."/>
            <person name="Winkler M.E."/>
        </authorList>
    </citation>
    <scope>NUCLEOTIDE SEQUENCE</scope>
</reference>
<keyword evidence="3" id="KW-0413">Isomerase</keyword>
<keyword evidence="2" id="KW-0663">Pyridoxal phosphate</keyword>
<evidence type="ECO:0000256" key="3">
    <source>
        <dbReference type="ARBA" id="ARBA00023235"/>
    </source>
</evidence>
<dbReference type="PROSITE" id="PS00395">
    <property type="entry name" value="ALANINE_RACEMASE"/>
    <property type="match status" value="1"/>
</dbReference>
<evidence type="ECO:0000256" key="2">
    <source>
        <dbReference type="ARBA" id="ARBA00022898"/>
    </source>
</evidence>
<dbReference type="PANTHER" id="PTHR30511">
    <property type="entry name" value="ALANINE RACEMASE"/>
    <property type="match status" value="1"/>
</dbReference>
<feature type="non-terminal residue" evidence="5">
    <location>
        <position position="216"/>
    </location>
</feature>
<dbReference type="InterPro" id="IPR001608">
    <property type="entry name" value="Ala_racemase_N"/>
</dbReference>
<dbReference type="AlphaFoldDB" id="A0A383BYI9"/>
<dbReference type="PANTHER" id="PTHR30511:SF0">
    <property type="entry name" value="ALANINE RACEMASE, CATABOLIC-RELATED"/>
    <property type="match status" value="1"/>
</dbReference>
<gene>
    <name evidence="5" type="ORF">METZ01_LOCUS477302</name>
</gene>
<dbReference type="Gene3D" id="3.20.20.10">
    <property type="entry name" value="Alanine racemase"/>
    <property type="match status" value="1"/>
</dbReference>
<accession>A0A383BYI9</accession>
<dbReference type="GO" id="GO:0008784">
    <property type="term" value="F:alanine racemase activity"/>
    <property type="evidence" value="ECO:0007669"/>
    <property type="project" value="InterPro"/>
</dbReference>
<organism evidence="5">
    <name type="scientific">marine metagenome</name>
    <dbReference type="NCBI Taxonomy" id="408172"/>
    <lineage>
        <taxon>unclassified sequences</taxon>
        <taxon>metagenomes</taxon>
        <taxon>ecological metagenomes</taxon>
    </lineage>
</organism>
<dbReference type="SUPFAM" id="SSF51419">
    <property type="entry name" value="PLP-binding barrel"/>
    <property type="match status" value="1"/>
</dbReference>
<dbReference type="EMBL" id="UINC01203954">
    <property type="protein sequence ID" value="SVE24448.1"/>
    <property type="molecule type" value="Genomic_DNA"/>
</dbReference>
<dbReference type="GO" id="GO:0030632">
    <property type="term" value="P:D-alanine biosynthetic process"/>
    <property type="evidence" value="ECO:0007669"/>
    <property type="project" value="TreeGrafter"/>
</dbReference>